<dbReference type="GO" id="GO:0004674">
    <property type="term" value="F:protein serine/threonine kinase activity"/>
    <property type="evidence" value="ECO:0007669"/>
    <property type="project" value="UniProtKB-KW"/>
</dbReference>
<keyword evidence="2" id="KW-0723">Serine/threonine-protein kinase</keyword>
<evidence type="ECO:0000256" key="8">
    <source>
        <dbReference type="ARBA" id="ARBA00048679"/>
    </source>
</evidence>
<keyword evidence="4" id="KW-0547">Nucleotide-binding</keyword>
<evidence type="ECO:0000256" key="6">
    <source>
        <dbReference type="ARBA" id="ARBA00022840"/>
    </source>
</evidence>
<dbReference type="EC" id="2.7.11.1" evidence="1"/>
<comment type="catalytic activity">
    <reaction evidence="7">
        <text>L-threonyl-[protein] + ATP = O-phospho-L-threonyl-[protein] + ADP + H(+)</text>
        <dbReference type="Rhea" id="RHEA:46608"/>
        <dbReference type="Rhea" id="RHEA-COMP:11060"/>
        <dbReference type="Rhea" id="RHEA-COMP:11605"/>
        <dbReference type="ChEBI" id="CHEBI:15378"/>
        <dbReference type="ChEBI" id="CHEBI:30013"/>
        <dbReference type="ChEBI" id="CHEBI:30616"/>
        <dbReference type="ChEBI" id="CHEBI:61977"/>
        <dbReference type="ChEBI" id="CHEBI:456216"/>
        <dbReference type="EC" id="2.7.11.1"/>
    </reaction>
</comment>
<dbReference type="PANTHER" id="PTHR24356">
    <property type="entry name" value="SERINE/THREONINE-PROTEIN KINASE"/>
    <property type="match status" value="1"/>
</dbReference>
<proteinExistence type="predicted"/>
<dbReference type="Pfam" id="PF00069">
    <property type="entry name" value="Pkinase"/>
    <property type="match status" value="1"/>
</dbReference>
<dbReference type="AlphaFoldDB" id="A0A5J4VYN9"/>
<dbReference type="PROSITE" id="PS50011">
    <property type="entry name" value="PROTEIN_KINASE_DOM"/>
    <property type="match status" value="1"/>
</dbReference>
<protein>
    <recommendedName>
        <fullName evidence="1">non-specific serine/threonine protein kinase</fullName>
        <ecNumber evidence="1">2.7.11.1</ecNumber>
    </recommendedName>
</protein>
<evidence type="ECO:0000313" key="11">
    <source>
        <dbReference type="Proteomes" id="UP000324800"/>
    </source>
</evidence>
<sequence>MEPPNVCYDSFEMIEELDGGAQGRTYFVKLKETGISYAMKSVKYMKKSDKERAEKEIAQMKKFESKFTVRLVYTFQDRTDMFLIMEYCEKGDL</sequence>
<dbReference type="SUPFAM" id="SSF56112">
    <property type="entry name" value="Protein kinase-like (PK-like)"/>
    <property type="match status" value="1"/>
</dbReference>
<comment type="catalytic activity">
    <reaction evidence="8">
        <text>L-seryl-[protein] + ATP = O-phospho-L-seryl-[protein] + ADP + H(+)</text>
        <dbReference type="Rhea" id="RHEA:17989"/>
        <dbReference type="Rhea" id="RHEA-COMP:9863"/>
        <dbReference type="Rhea" id="RHEA-COMP:11604"/>
        <dbReference type="ChEBI" id="CHEBI:15378"/>
        <dbReference type="ChEBI" id="CHEBI:29999"/>
        <dbReference type="ChEBI" id="CHEBI:30616"/>
        <dbReference type="ChEBI" id="CHEBI:83421"/>
        <dbReference type="ChEBI" id="CHEBI:456216"/>
        <dbReference type="EC" id="2.7.11.1"/>
    </reaction>
</comment>
<dbReference type="EMBL" id="SNRW01004265">
    <property type="protein sequence ID" value="KAA6387705.1"/>
    <property type="molecule type" value="Genomic_DNA"/>
</dbReference>
<dbReference type="PANTHER" id="PTHR24356:SF1">
    <property type="entry name" value="SERINE_THREONINE-PROTEIN KINASE GREATWALL"/>
    <property type="match status" value="1"/>
</dbReference>
<dbReference type="OrthoDB" id="63267at2759"/>
<accession>A0A5J4VYN9</accession>
<keyword evidence="5" id="KW-0418">Kinase</keyword>
<comment type="caution">
    <text evidence="10">The sequence shown here is derived from an EMBL/GenBank/DDBJ whole genome shotgun (WGS) entry which is preliminary data.</text>
</comment>
<dbReference type="InterPro" id="IPR011009">
    <property type="entry name" value="Kinase-like_dom_sf"/>
</dbReference>
<dbReference type="GO" id="GO:0035556">
    <property type="term" value="P:intracellular signal transduction"/>
    <property type="evidence" value="ECO:0007669"/>
    <property type="project" value="TreeGrafter"/>
</dbReference>
<evidence type="ECO:0000256" key="2">
    <source>
        <dbReference type="ARBA" id="ARBA00022527"/>
    </source>
</evidence>
<evidence type="ECO:0000256" key="3">
    <source>
        <dbReference type="ARBA" id="ARBA00022679"/>
    </source>
</evidence>
<evidence type="ECO:0000259" key="9">
    <source>
        <dbReference type="PROSITE" id="PS50011"/>
    </source>
</evidence>
<dbReference type="InterPro" id="IPR050236">
    <property type="entry name" value="Ser_Thr_kinase_AGC"/>
</dbReference>
<evidence type="ECO:0000256" key="7">
    <source>
        <dbReference type="ARBA" id="ARBA00047899"/>
    </source>
</evidence>
<dbReference type="Gene3D" id="3.30.200.20">
    <property type="entry name" value="Phosphorylase Kinase, domain 1"/>
    <property type="match status" value="1"/>
</dbReference>
<feature type="domain" description="Protein kinase" evidence="9">
    <location>
        <begin position="11"/>
        <end position="93"/>
    </location>
</feature>
<evidence type="ECO:0000313" key="10">
    <source>
        <dbReference type="EMBL" id="KAA6387705.1"/>
    </source>
</evidence>
<organism evidence="10 11">
    <name type="scientific">Streblomastix strix</name>
    <dbReference type="NCBI Taxonomy" id="222440"/>
    <lineage>
        <taxon>Eukaryota</taxon>
        <taxon>Metamonada</taxon>
        <taxon>Preaxostyla</taxon>
        <taxon>Oxymonadida</taxon>
        <taxon>Streblomastigidae</taxon>
        <taxon>Streblomastix</taxon>
    </lineage>
</organism>
<keyword evidence="3" id="KW-0808">Transferase</keyword>
<name>A0A5J4VYN9_9EUKA</name>
<reference evidence="10 11" key="1">
    <citation type="submission" date="2019-03" db="EMBL/GenBank/DDBJ databases">
        <title>Single cell metagenomics reveals metabolic interactions within the superorganism composed of flagellate Streblomastix strix and complex community of Bacteroidetes bacteria on its surface.</title>
        <authorList>
            <person name="Treitli S.C."/>
            <person name="Kolisko M."/>
            <person name="Husnik F."/>
            <person name="Keeling P."/>
            <person name="Hampl V."/>
        </authorList>
    </citation>
    <scope>NUCLEOTIDE SEQUENCE [LARGE SCALE GENOMIC DNA]</scope>
    <source>
        <strain evidence="10">ST1C</strain>
    </source>
</reference>
<dbReference type="InterPro" id="IPR000719">
    <property type="entry name" value="Prot_kinase_dom"/>
</dbReference>
<evidence type="ECO:0000256" key="5">
    <source>
        <dbReference type="ARBA" id="ARBA00022777"/>
    </source>
</evidence>
<keyword evidence="6" id="KW-0067">ATP-binding</keyword>
<evidence type="ECO:0000256" key="4">
    <source>
        <dbReference type="ARBA" id="ARBA00022741"/>
    </source>
</evidence>
<dbReference type="Proteomes" id="UP000324800">
    <property type="component" value="Unassembled WGS sequence"/>
</dbReference>
<dbReference type="GO" id="GO:0005524">
    <property type="term" value="F:ATP binding"/>
    <property type="evidence" value="ECO:0007669"/>
    <property type="project" value="UniProtKB-KW"/>
</dbReference>
<evidence type="ECO:0000256" key="1">
    <source>
        <dbReference type="ARBA" id="ARBA00012513"/>
    </source>
</evidence>
<gene>
    <name evidence="10" type="ORF">EZS28_016766</name>
</gene>